<comment type="similarity">
    <text evidence="1 7">Belongs to the pseudouridine synthase RsuA family.</text>
</comment>
<dbReference type="InterPro" id="IPR020103">
    <property type="entry name" value="PsdUridine_synth_cat_dom_sf"/>
</dbReference>
<dbReference type="SMART" id="SM00363">
    <property type="entry name" value="S4"/>
    <property type="match status" value="1"/>
</dbReference>
<dbReference type="PROSITE" id="PS50889">
    <property type="entry name" value="S4"/>
    <property type="match status" value="1"/>
</dbReference>
<feature type="domain" description="RNA-binding S4" evidence="8">
    <location>
        <begin position="1"/>
        <end position="63"/>
    </location>
</feature>
<comment type="catalytic activity">
    <reaction evidence="4">
        <text>uridine(516) in 16S rRNA = pseudouridine(516) in 16S rRNA</text>
        <dbReference type="Rhea" id="RHEA:38867"/>
        <dbReference type="Rhea" id="RHEA-COMP:10089"/>
        <dbReference type="Rhea" id="RHEA-COMP:10090"/>
        <dbReference type="ChEBI" id="CHEBI:65314"/>
        <dbReference type="ChEBI" id="CHEBI:65315"/>
        <dbReference type="EC" id="5.4.99.19"/>
    </reaction>
</comment>
<dbReference type="SUPFAM" id="SSF55174">
    <property type="entry name" value="Alpha-L RNA-binding motif"/>
    <property type="match status" value="1"/>
</dbReference>
<dbReference type="InterPro" id="IPR006145">
    <property type="entry name" value="PsdUridine_synth_RsuA/RluA"/>
</dbReference>
<evidence type="ECO:0000313" key="10">
    <source>
        <dbReference type="Proteomes" id="UP001269819"/>
    </source>
</evidence>
<evidence type="ECO:0000256" key="4">
    <source>
        <dbReference type="ARBA" id="ARBA00036749"/>
    </source>
</evidence>
<reference evidence="9 10" key="1">
    <citation type="submission" date="2023-10" db="EMBL/GenBank/DDBJ databases">
        <title>Characteristics and mechanism of a salt-tolerant marine origin heterotrophic nitrifying- aerobic denitrifying bacteria Marinobacter xestospongiae HN1.</title>
        <authorList>
            <person name="Qi R."/>
        </authorList>
    </citation>
    <scope>NUCLEOTIDE SEQUENCE [LARGE SCALE GENOMIC DNA]</scope>
    <source>
        <strain evidence="9 10">HN1</strain>
    </source>
</reference>
<proteinExistence type="inferred from homology"/>
<keyword evidence="2 6" id="KW-0694">RNA-binding</keyword>
<evidence type="ECO:0000256" key="2">
    <source>
        <dbReference type="ARBA" id="ARBA00022884"/>
    </source>
</evidence>
<dbReference type="CDD" id="cd02553">
    <property type="entry name" value="PseudoU_synth_RsuA"/>
    <property type="match status" value="1"/>
</dbReference>
<evidence type="ECO:0000256" key="6">
    <source>
        <dbReference type="PROSITE-ProRule" id="PRU00182"/>
    </source>
</evidence>
<dbReference type="InterPro" id="IPR050343">
    <property type="entry name" value="RsuA_PseudoU_synthase"/>
</dbReference>
<dbReference type="InterPro" id="IPR018496">
    <property type="entry name" value="PsdUridine_synth_RsuA/RluB_CS"/>
</dbReference>
<evidence type="ECO:0000256" key="5">
    <source>
        <dbReference type="ARBA" id="ARBA00037590"/>
    </source>
</evidence>
<organism evidence="9 10">
    <name type="scientific">Marinobacter xestospongiae</name>
    <dbReference type="NCBI Taxonomy" id="994319"/>
    <lineage>
        <taxon>Bacteria</taxon>
        <taxon>Pseudomonadati</taxon>
        <taxon>Pseudomonadota</taxon>
        <taxon>Gammaproteobacteria</taxon>
        <taxon>Pseudomonadales</taxon>
        <taxon>Marinobacteraceae</taxon>
        <taxon>Marinobacter</taxon>
    </lineage>
</organism>
<dbReference type="Gene3D" id="3.30.70.580">
    <property type="entry name" value="Pseudouridine synthase I, catalytic domain, N-terminal subdomain"/>
    <property type="match status" value="1"/>
</dbReference>
<dbReference type="InterPro" id="IPR020094">
    <property type="entry name" value="TruA/RsuA/RluB/E/F_N"/>
</dbReference>
<dbReference type="Pfam" id="PF01479">
    <property type="entry name" value="S4"/>
    <property type="match status" value="1"/>
</dbReference>
<gene>
    <name evidence="9" type="ORF">RYS15_08200</name>
</gene>
<keyword evidence="10" id="KW-1185">Reference proteome</keyword>
<dbReference type="InterPro" id="IPR042092">
    <property type="entry name" value="PsdUridine_s_RsuA/RluB/E/F_cat"/>
</dbReference>
<evidence type="ECO:0000313" key="9">
    <source>
        <dbReference type="EMBL" id="MDV2078664.1"/>
    </source>
</evidence>
<evidence type="ECO:0000256" key="7">
    <source>
        <dbReference type="RuleBase" id="RU003887"/>
    </source>
</evidence>
<dbReference type="RefSeq" id="WP_316973384.1">
    <property type="nucleotide sequence ID" value="NZ_JAWIIJ010000004.1"/>
</dbReference>
<keyword evidence="3 7" id="KW-0413">Isomerase</keyword>
<evidence type="ECO:0000259" key="8">
    <source>
        <dbReference type="SMART" id="SM00363"/>
    </source>
</evidence>
<evidence type="ECO:0000256" key="1">
    <source>
        <dbReference type="ARBA" id="ARBA00008348"/>
    </source>
</evidence>
<dbReference type="EC" id="5.4.99.-" evidence="7"/>
<comment type="function">
    <text evidence="5">Responsible for synthesis of pseudouridine from uracil-516 in 16S ribosomal RNA.</text>
</comment>
<dbReference type="InterPro" id="IPR000748">
    <property type="entry name" value="PsdUridine_synth_RsuA/RluB/E/F"/>
</dbReference>
<dbReference type="InterPro" id="IPR002942">
    <property type="entry name" value="S4_RNA-bd"/>
</dbReference>
<dbReference type="InterPro" id="IPR036986">
    <property type="entry name" value="S4_RNA-bd_sf"/>
</dbReference>
<dbReference type="SUPFAM" id="SSF55120">
    <property type="entry name" value="Pseudouridine synthase"/>
    <property type="match status" value="1"/>
</dbReference>
<dbReference type="Gene3D" id="3.10.290.10">
    <property type="entry name" value="RNA-binding S4 domain"/>
    <property type="match status" value="1"/>
</dbReference>
<dbReference type="Gene3D" id="3.30.70.1560">
    <property type="entry name" value="Alpha-L RNA-binding motif"/>
    <property type="match status" value="1"/>
</dbReference>
<sequence length="239" mass="25987">MRLDGFIAKATGLSRKDAKRAIGQGRVQVAGAPCRQAAHAVADDDTVTLDDRELNAPTARYLMLHKPAGVVSATVGEDRHPSVLSLLPAPWQRDLHPVGRLDQDTTGLLLLTTDGQWSHRITAPRHRCPKTYRVTLAEPLTTSALAQLREGLRLRNDPTPTAPAEAEAVDTHCLDLTLREGRYHQVKRMLAAVGNRVVALHRTRIGDLVLDPELAPGEFRALTDSEIDGFLKSGGSEPA</sequence>
<protein>
    <recommendedName>
        <fullName evidence="7">Pseudouridine synthase</fullName>
        <ecNumber evidence="7">5.4.99.-</ecNumber>
    </recommendedName>
</protein>
<dbReference type="Proteomes" id="UP001269819">
    <property type="component" value="Unassembled WGS sequence"/>
</dbReference>
<name>A0ABU3VWM3_9GAMM</name>
<dbReference type="PANTHER" id="PTHR47683:SF4">
    <property type="entry name" value="PSEUDOURIDINE SYNTHASE"/>
    <property type="match status" value="1"/>
</dbReference>
<dbReference type="EMBL" id="JAWIIJ010000004">
    <property type="protein sequence ID" value="MDV2078664.1"/>
    <property type="molecule type" value="Genomic_DNA"/>
</dbReference>
<dbReference type="Pfam" id="PF00849">
    <property type="entry name" value="PseudoU_synth_2"/>
    <property type="match status" value="1"/>
</dbReference>
<comment type="caution">
    <text evidence="9">The sequence shown here is derived from an EMBL/GenBank/DDBJ whole genome shotgun (WGS) entry which is preliminary data.</text>
</comment>
<dbReference type="PROSITE" id="PS01149">
    <property type="entry name" value="PSI_RSU"/>
    <property type="match status" value="1"/>
</dbReference>
<evidence type="ECO:0000256" key="3">
    <source>
        <dbReference type="ARBA" id="ARBA00023235"/>
    </source>
</evidence>
<dbReference type="PANTHER" id="PTHR47683">
    <property type="entry name" value="PSEUDOURIDINE SYNTHASE FAMILY PROTEIN-RELATED"/>
    <property type="match status" value="1"/>
</dbReference>
<accession>A0ABU3VWM3</accession>
<dbReference type="CDD" id="cd00165">
    <property type="entry name" value="S4"/>
    <property type="match status" value="1"/>
</dbReference>
<dbReference type="NCBIfam" id="TIGR00093">
    <property type="entry name" value="pseudouridine synthase"/>
    <property type="match status" value="1"/>
</dbReference>